<dbReference type="EMBL" id="FZOF01000057">
    <property type="protein sequence ID" value="SNT59727.1"/>
    <property type="molecule type" value="Genomic_DNA"/>
</dbReference>
<reference evidence="7 8" key="1">
    <citation type="submission" date="2017-06" db="EMBL/GenBank/DDBJ databases">
        <authorList>
            <person name="Kim H.J."/>
            <person name="Triplett B.A."/>
        </authorList>
    </citation>
    <scope>NUCLEOTIDE SEQUENCE [LARGE SCALE GENOMIC DNA]</scope>
    <source>
        <strain evidence="7 8">CGMCC 4.1858</strain>
    </source>
</reference>
<dbReference type="InterPro" id="IPR052704">
    <property type="entry name" value="ECF_Sigma-70_Domain"/>
</dbReference>
<evidence type="ECO:0000259" key="6">
    <source>
        <dbReference type="Pfam" id="PF08281"/>
    </source>
</evidence>
<evidence type="ECO:0000256" key="1">
    <source>
        <dbReference type="ARBA" id="ARBA00010641"/>
    </source>
</evidence>
<organism evidence="7 8">
    <name type="scientific">Actinacidiphila glaucinigra</name>
    <dbReference type="NCBI Taxonomy" id="235986"/>
    <lineage>
        <taxon>Bacteria</taxon>
        <taxon>Bacillati</taxon>
        <taxon>Actinomycetota</taxon>
        <taxon>Actinomycetes</taxon>
        <taxon>Kitasatosporales</taxon>
        <taxon>Streptomycetaceae</taxon>
        <taxon>Actinacidiphila</taxon>
    </lineage>
</organism>
<dbReference type="SUPFAM" id="SSF88946">
    <property type="entry name" value="Sigma2 domain of RNA polymerase sigma factors"/>
    <property type="match status" value="1"/>
</dbReference>
<dbReference type="InterPro" id="IPR013249">
    <property type="entry name" value="RNA_pol_sigma70_r4_t2"/>
</dbReference>
<dbReference type="GO" id="GO:0016987">
    <property type="term" value="F:sigma factor activity"/>
    <property type="evidence" value="ECO:0007669"/>
    <property type="project" value="UniProtKB-KW"/>
</dbReference>
<protein>
    <submittedName>
        <fullName evidence="7">RNA polymerase sigma-70 factor, ECF subfamily</fullName>
    </submittedName>
</protein>
<dbReference type="PANTHER" id="PTHR30173:SF36">
    <property type="entry name" value="ECF RNA POLYMERASE SIGMA FACTOR SIGJ"/>
    <property type="match status" value="1"/>
</dbReference>
<name>A0A239NXW9_9ACTN</name>
<dbReference type="Proteomes" id="UP000198280">
    <property type="component" value="Unassembled WGS sequence"/>
</dbReference>
<dbReference type="InterPro" id="IPR013324">
    <property type="entry name" value="RNA_pol_sigma_r3/r4-like"/>
</dbReference>
<dbReference type="InterPro" id="IPR007627">
    <property type="entry name" value="RNA_pol_sigma70_r2"/>
</dbReference>
<keyword evidence="8" id="KW-1185">Reference proteome</keyword>
<dbReference type="Gene3D" id="1.10.10.10">
    <property type="entry name" value="Winged helix-like DNA-binding domain superfamily/Winged helix DNA-binding domain"/>
    <property type="match status" value="1"/>
</dbReference>
<sequence length="235" mass="26254">MSSKSAECTEDLMDAQTAFHDVRNITFAIAYRMLGNIGDAEDVVQEAWIRWQTYDRSKVQNPAAFLTTMVTRLTINVLQSARVRRENYVGHRPPESLDPMSDPAQSTEKAEALKVAVLMLMERLTPAERAAYVLREAFEYPYGQIAEVIGQSQVNVRQLVSRARKRMAAQKRASVSAADHQRFLVTFLVAARAGNVAPLERLFAEDVACPGGAVVRAEGQPRVRMRFLTKCHVSA</sequence>
<comment type="similarity">
    <text evidence="1">Belongs to the sigma-70 factor family. ECF subfamily.</text>
</comment>
<dbReference type="InterPro" id="IPR014284">
    <property type="entry name" value="RNA_pol_sigma-70_dom"/>
</dbReference>
<proteinExistence type="inferred from homology"/>
<evidence type="ECO:0000313" key="8">
    <source>
        <dbReference type="Proteomes" id="UP000198280"/>
    </source>
</evidence>
<dbReference type="PANTHER" id="PTHR30173">
    <property type="entry name" value="SIGMA 19 FACTOR"/>
    <property type="match status" value="1"/>
</dbReference>
<keyword evidence="2" id="KW-0805">Transcription regulation</keyword>
<feature type="domain" description="RNA polymerase sigma factor 70 region 4 type 2" evidence="6">
    <location>
        <begin position="116"/>
        <end position="167"/>
    </location>
</feature>
<accession>A0A239NXW9</accession>
<dbReference type="Pfam" id="PF04542">
    <property type="entry name" value="Sigma70_r2"/>
    <property type="match status" value="1"/>
</dbReference>
<evidence type="ECO:0000313" key="7">
    <source>
        <dbReference type="EMBL" id="SNT59727.1"/>
    </source>
</evidence>
<dbReference type="NCBIfam" id="TIGR02937">
    <property type="entry name" value="sigma70-ECF"/>
    <property type="match status" value="1"/>
</dbReference>
<dbReference type="GO" id="GO:0006352">
    <property type="term" value="P:DNA-templated transcription initiation"/>
    <property type="evidence" value="ECO:0007669"/>
    <property type="project" value="InterPro"/>
</dbReference>
<dbReference type="SUPFAM" id="SSF88659">
    <property type="entry name" value="Sigma3 and sigma4 domains of RNA polymerase sigma factors"/>
    <property type="match status" value="1"/>
</dbReference>
<evidence type="ECO:0000256" key="2">
    <source>
        <dbReference type="ARBA" id="ARBA00023015"/>
    </source>
</evidence>
<dbReference type="GO" id="GO:0003677">
    <property type="term" value="F:DNA binding"/>
    <property type="evidence" value="ECO:0007669"/>
    <property type="project" value="InterPro"/>
</dbReference>
<keyword evidence="4" id="KW-0804">Transcription</keyword>
<dbReference type="InterPro" id="IPR013325">
    <property type="entry name" value="RNA_pol_sigma_r2"/>
</dbReference>
<evidence type="ECO:0000259" key="5">
    <source>
        <dbReference type="Pfam" id="PF04542"/>
    </source>
</evidence>
<evidence type="ECO:0000256" key="4">
    <source>
        <dbReference type="ARBA" id="ARBA00023163"/>
    </source>
</evidence>
<dbReference type="InterPro" id="IPR036388">
    <property type="entry name" value="WH-like_DNA-bd_sf"/>
</dbReference>
<feature type="domain" description="RNA polymerase sigma-70 region 2" evidence="5">
    <location>
        <begin position="27"/>
        <end position="82"/>
    </location>
</feature>
<gene>
    <name evidence="7" type="ORF">SAMN05216252_15711</name>
</gene>
<evidence type="ECO:0000256" key="3">
    <source>
        <dbReference type="ARBA" id="ARBA00023082"/>
    </source>
</evidence>
<dbReference type="Gene3D" id="1.10.1740.10">
    <property type="match status" value="1"/>
</dbReference>
<dbReference type="Pfam" id="PF08281">
    <property type="entry name" value="Sigma70_r4_2"/>
    <property type="match status" value="1"/>
</dbReference>
<dbReference type="AlphaFoldDB" id="A0A239NXW9"/>
<dbReference type="CDD" id="cd06171">
    <property type="entry name" value="Sigma70_r4"/>
    <property type="match status" value="1"/>
</dbReference>
<keyword evidence="3" id="KW-0731">Sigma factor</keyword>